<reference evidence="5 6" key="1">
    <citation type="submission" date="2018-06" db="EMBL/GenBank/DDBJ databases">
        <authorList>
            <consortium name="Pathogen Informatics"/>
            <person name="Doyle S."/>
        </authorList>
    </citation>
    <scope>NUCLEOTIDE SEQUENCE [LARGE SCALE GENOMIC DNA]</scope>
    <source>
        <strain evidence="5 6">NCTC8105</strain>
    </source>
</reference>
<evidence type="ECO:0000256" key="2">
    <source>
        <dbReference type="ARBA" id="ARBA00022729"/>
    </source>
</evidence>
<dbReference type="InterPro" id="IPR001638">
    <property type="entry name" value="Solute-binding_3/MltF_N"/>
</dbReference>
<dbReference type="AlphaFoldDB" id="A0A377PJD5"/>
<dbReference type="SUPFAM" id="SSF53850">
    <property type="entry name" value="Periplasmic binding protein-like II"/>
    <property type="match status" value="1"/>
</dbReference>
<sequence length="179" mass="19834">MVRCLFLLIALFFIGTASHAAPSKTLSLPTTINSVYGDFDAMQQRRIIRVLIPYSKTFYFLDNQGTPRGLMVELMQQFDKTLNNGIKPDKKIHIVVIPTSRDRLIPDLLAGKGDLIAANLTITPERQQQVDFALPLASGVHEVIVANKLQPTLTTRDDLAGKSVFINPVHQLCAKYCAA</sequence>
<dbReference type="Proteomes" id="UP000254821">
    <property type="component" value="Unassembled WGS sequence"/>
</dbReference>
<comment type="similarity">
    <text evidence="1">Belongs to the bacterial solute-binding protein 3 family.</text>
</comment>
<organism evidence="5 6">
    <name type="scientific">Hafnia alvei</name>
    <dbReference type="NCBI Taxonomy" id="569"/>
    <lineage>
        <taxon>Bacteria</taxon>
        <taxon>Pseudomonadati</taxon>
        <taxon>Pseudomonadota</taxon>
        <taxon>Gammaproteobacteria</taxon>
        <taxon>Enterobacterales</taxon>
        <taxon>Hafniaceae</taxon>
        <taxon>Hafnia</taxon>
    </lineage>
</organism>
<evidence type="ECO:0000256" key="3">
    <source>
        <dbReference type="SAM" id="SignalP"/>
    </source>
</evidence>
<protein>
    <submittedName>
        <fullName evidence="5">Sulfate starvation-induced protein 7</fullName>
    </submittedName>
</protein>
<dbReference type="EMBL" id="UGHP01000001">
    <property type="protein sequence ID" value="STQ80232.1"/>
    <property type="molecule type" value="Genomic_DNA"/>
</dbReference>
<evidence type="ECO:0000313" key="5">
    <source>
        <dbReference type="EMBL" id="STQ80232.1"/>
    </source>
</evidence>
<dbReference type="Pfam" id="PF00497">
    <property type="entry name" value="SBP_bac_3"/>
    <property type="match status" value="1"/>
</dbReference>
<dbReference type="PANTHER" id="PTHR35936:SF37">
    <property type="entry name" value="AMINO ACID ABC TRANSPORTER SUBSTRATE-BINDING PROTEIN"/>
    <property type="match status" value="1"/>
</dbReference>
<feature type="chain" id="PRO_5017019567" evidence="3">
    <location>
        <begin position="21"/>
        <end position="179"/>
    </location>
</feature>
<name>A0A377PJD5_HAFAL</name>
<evidence type="ECO:0000256" key="1">
    <source>
        <dbReference type="ARBA" id="ARBA00010333"/>
    </source>
</evidence>
<proteinExistence type="inferred from homology"/>
<dbReference type="Gene3D" id="3.40.190.10">
    <property type="entry name" value="Periplasmic binding protein-like II"/>
    <property type="match status" value="2"/>
</dbReference>
<evidence type="ECO:0000313" key="6">
    <source>
        <dbReference type="Proteomes" id="UP000254821"/>
    </source>
</evidence>
<feature type="signal peptide" evidence="3">
    <location>
        <begin position="1"/>
        <end position="20"/>
    </location>
</feature>
<gene>
    <name evidence="5" type="primary">fliY</name>
    <name evidence="5" type="ORF">NCTC8105_02345</name>
</gene>
<evidence type="ECO:0000259" key="4">
    <source>
        <dbReference type="Pfam" id="PF00497"/>
    </source>
</evidence>
<keyword evidence="2 3" id="KW-0732">Signal</keyword>
<dbReference type="RefSeq" id="WP_226930220.1">
    <property type="nucleotide sequence ID" value="NZ_CALJTU010000071.1"/>
</dbReference>
<accession>A0A377PJD5</accession>
<dbReference type="PANTHER" id="PTHR35936">
    <property type="entry name" value="MEMBRANE-BOUND LYTIC MUREIN TRANSGLYCOSYLASE F"/>
    <property type="match status" value="1"/>
</dbReference>
<feature type="domain" description="Solute-binding protein family 3/N-terminal" evidence="4">
    <location>
        <begin position="56"/>
        <end position="151"/>
    </location>
</feature>